<dbReference type="EMBL" id="QNRF01000001">
    <property type="protein sequence ID" value="RBO86144.1"/>
    <property type="molecule type" value="Genomic_DNA"/>
</dbReference>
<dbReference type="AlphaFoldDB" id="A0A366D9M5"/>
<reference evidence="2 3" key="1">
    <citation type="submission" date="2018-06" db="EMBL/GenBank/DDBJ databases">
        <title>Genomic Encyclopedia of Type Strains, Phase III (KMG-III): the genomes of soil and plant-associated and newly described type strains.</title>
        <authorList>
            <person name="Whitman W."/>
        </authorList>
    </citation>
    <scope>NUCLEOTIDE SEQUENCE [LARGE SCALE GENOMIC DNA]</scope>
    <source>
        <strain evidence="2 3">CECT 7732</strain>
    </source>
</reference>
<keyword evidence="1" id="KW-0732">Signal</keyword>
<gene>
    <name evidence="2" type="ORF">DFP76_101421</name>
</gene>
<evidence type="ECO:0000313" key="3">
    <source>
        <dbReference type="Proteomes" id="UP000252086"/>
    </source>
</evidence>
<dbReference type="Proteomes" id="UP000252086">
    <property type="component" value="Unassembled WGS sequence"/>
</dbReference>
<feature type="chain" id="PRO_5017049242" evidence="1">
    <location>
        <begin position="23"/>
        <end position="151"/>
    </location>
</feature>
<protein>
    <submittedName>
        <fullName evidence="2">Uncharacterized protein</fullName>
    </submittedName>
</protein>
<proteinExistence type="predicted"/>
<dbReference type="OrthoDB" id="8479380at2"/>
<sequence length="151" mass="17156">MNICKRGLIVICLLFSPVLMSANGSVNEINTCLALTEFLDEKIALEVEVYSQQQIDDMRKGLNIYAYYLKHTVIKTKLLDMYAGNKVQAQLMWNLFYRQKNTFIKHLSQHYSVNKIPSDYSVALSKCLVKAKPAHSQVAQPIANTLILMGK</sequence>
<accession>A0A366D9M5</accession>
<organism evidence="2 3">
    <name type="scientific">Marinomonas aquiplantarum</name>
    <dbReference type="NCBI Taxonomy" id="491951"/>
    <lineage>
        <taxon>Bacteria</taxon>
        <taxon>Pseudomonadati</taxon>
        <taxon>Pseudomonadota</taxon>
        <taxon>Gammaproteobacteria</taxon>
        <taxon>Oceanospirillales</taxon>
        <taxon>Oceanospirillaceae</taxon>
        <taxon>Marinomonas</taxon>
    </lineage>
</organism>
<keyword evidence="3" id="KW-1185">Reference proteome</keyword>
<comment type="caution">
    <text evidence="2">The sequence shown here is derived from an EMBL/GenBank/DDBJ whole genome shotgun (WGS) entry which is preliminary data.</text>
</comment>
<name>A0A366D9M5_9GAMM</name>
<evidence type="ECO:0000313" key="2">
    <source>
        <dbReference type="EMBL" id="RBO86144.1"/>
    </source>
</evidence>
<feature type="signal peptide" evidence="1">
    <location>
        <begin position="1"/>
        <end position="22"/>
    </location>
</feature>
<evidence type="ECO:0000256" key="1">
    <source>
        <dbReference type="SAM" id="SignalP"/>
    </source>
</evidence>
<dbReference type="RefSeq" id="WP_113873021.1">
    <property type="nucleotide sequence ID" value="NZ_QNRF01000001.1"/>
</dbReference>